<dbReference type="GO" id="GO:0009254">
    <property type="term" value="P:peptidoglycan turnover"/>
    <property type="evidence" value="ECO:0007669"/>
    <property type="project" value="TreeGrafter"/>
</dbReference>
<protein>
    <submittedName>
        <fullName evidence="6">N-acetyl-beta-glucosaminidase</fullName>
    </submittedName>
</protein>
<keyword evidence="7" id="KW-1185">Reference proteome</keyword>
<dbReference type="InterPro" id="IPR017853">
    <property type="entry name" value="GH"/>
</dbReference>
<gene>
    <name evidence="6" type="primary">ybbD</name>
    <name evidence="6" type="ORF">NCTC13315_01063</name>
</gene>
<dbReference type="SUPFAM" id="SSF51445">
    <property type="entry name" value="(Trans)glycosidases"/>
    <property type="match status" value="1"/>
</dbReference>
<dbReference type="InterPro" id="IPR050226">
    <property type="entry name" value="NagZ_Beta-hexosaminidase"/>
</dbReference>
<evidence type="ECO:0000313" key="6">
    <source>
        <dbReference type="EMBL" id="STX28533.1"/>
    </source>
</evidence>
<evidence type="ECO:0000256" key="2">
    <source>
        <dbReference type="ARBA" id="ARBA00022801"/>
    </source>
</evidence>
<comment type="similarity">
    <text evidence="1">Belongs to the glycosyl hydrolase 3 family.</text>
</comment>
<organism evidence="6 7">
    <name type="scientific">Legionella beliardensis</name>
    <dbReference type="NCBI Taxonomy" id="91822"/>
    <lineage>
        <taxon>Bacteria</taxon>
        <taxon>Pseudomonadati</taxon>
        <taxon>Pseudomonadota</taxon>
        <taxon>Gammaproteobacteria</taxon>
        <taxon>Legionellales</taxon>
        <taxon>Legionellaceae</taxon>
        <taxon>Legionella</taxon>
    </lineage>
</organism>
<evidence type="ECO:0000313" key="7">
    <source>
        <dbReference type="Proteomes" id="UP000254968"/>
    </source>
</evidence>
<dbReference type="OrthoDB" id="9786661at2"/>
<accession>A0A378I0L8</accession>
<proteinExistence type="inferred from homology"/>
<dbReference type="InterPro" id="IPR001764">
    <property type="entry name" value="Glyco_hydro_3_N"/>
</dbReference>
<dbReference type="Gene3D" id="3.20.20.300">
    <property type="entry name" value="Glycoside hydrolase, family 3, N-terminal domain"/>
    <property type="match status" value="1"/>
</dbReference>
<evidence type="ECO:0000256" key="4">
    <source>
        <dbReference type="SAM" id="SignalP"/>
    </source>
</evidence>
<feature type="domain" description="Glycoside hydrolase family 3 N-terminal" evidence="5">
    <location>
        <begin position="29"/>
        <end position="374"/>
    </location>
</feature>
<dbReference type="AlphaFoldDB" id="A0A378I0L8"/>
<dbReference type="GO" id="GO:0005975">
    <property type="term" value="P:carbohydrate metabolic process"/>
    <property type="evidence" value="ECO:0007669"/>
    <property type="project" value="InterPro"/>
</dbReference>
<dbReference type="GO" id="GO:0004553">
    <property type="term" value="F:hydrolase activity, hydrolyzing O-glycosyl compounds"/>
    <property type="evidence" value="ECO:0007669"/>
    <property type="project" value="InterPro"/>
</dbReference>
<sequence>MKRFINFFLVFSLCFSANTMAKSNHDVSLRDKIGQMLLIGFDGKKIDAHSPIVKMIEENNIGGVILFDYNSHTKNYDKNIVNPLQVKELNHDLQYFNKQGNLKYHRLPLPLLISVDYEGGQVARLGEQYGFPPTLSAADVGKRSLKEAETIAKSMAQTLKTAGFNLDFAPILDVNVNPDNPIIGKKDRSFSSDPNKVIKYSHVYSRQFLQQKIQCAYKHFPGHGSSTQDSHLGFVDVTDTWHAYELEPYRQLLNLNDTCGAIMTAHIVNRQLDETGLPATLSHKILTGLLRQQLHYKGVIITDDMQMKAIHDNYDLEQAVVLAINAGADMLLFGNNLTTAPQDSKQLIDLIEANVLSGKINPERINEAYQHIIALKQSLKPT</sequence>
<reference evidence="6 7" key="1">
    <citation type="submission" date="2018-06" db="EMBL/GenBank/DDBJ databases">
        <authorList>
            <consortium name="Pathogen Informatics"/>
            <person name="Doyle S."/>
        </authorList>
    </citation>
    <scope>NUCLEOTIDE SEQUENCE [LARGE SCALE GENOMIC DNA]</scope>
    <source>
        <strain evidence="6 7">NCTC13315</strain>
    </source>
</reference>
<feature type="chain" id="PRO_5016870409" evidence="4">
    <location>
        <begin position="22"/>
        <end position="382"/>
    </location>
</feature>
<keyword evidence="2" id="KW-0378">Hydrolase</keyword>
<feature type="signal peptide" evidence="4">
    <location>
        <begin position="1"/>
        <end position="21"/>
    </location>
</feature>
<dbReference type="EMBL" id="UGNV01000001">
    <property type="protein sequence ID" value="STX28533.1"/>
    <property type="molecule type" value="Genomic_DNA"/>
</dbReference>
<evidence type="ECO:0000256" key="1">
    <source>
        <dbReference type="ARBA" id="ARBA00005336"/>
    </source>
</evidence>
<dbReference type="RefSeq" id="WP_115302273.1">
    <property type="nucleotide sequence ID" value="NZ_CAAAHO010000001.1"/>
</dbReference>
<dbReference type="PANTHER" id="PTHR30480">
    <property type="entry name" value="BETA-HEXOSAMINIDASE-RELATED"/>
    <property type="match status" value="1"/>
</dbReference>
<dbReference type="InterPro" id="IPR036962">
    <property type="entry name" value="Glyco_hydro_3_N_sf"/>
</dbReference>
<evidence type="ECO:0000259" key="5">
    <source>
        <dbReference type="Pfam" id="PF00933"/>
    </source>
</evidence>
<keyword evidence="3" id="KW-0326">Glycosidase</keyword>
<evidence type="ECO:0000256" key="3">
    <source>
        <dbReference type="ARBA" id="ARBA00023295"/>
    </source>
</evidence>
<name>A0A378I0L8_9GAMM</name>
<dbReference type="Proteomes" id="UP000254968">
    <property type="component" value="Unassembled WGS sequence"/>
</dbReference>
<dbReference type="Pfam" id="PF00933">
    <property type="entry name" value="Glyco_hydro_3"/>
    <property type="match status" value="1"/>
</dbReference>
<keyword evidence="4" id="KW-0732">Signal</keyword>
<dbReference type="PANTHER" id="PTHR30480:SF16">
    <property type="entry name" value="GLYCOSIDE HYDROLASE FAMILY 3 DOMAIN PROTEIN"/>
    <property type="match status" value="1"/>
</dbReference>